<comment type="similarity">
    <text evidence="1 6">Belongs to the methyltransferase superfamily. RsmH family.</text>
</comment>
<evidence type="ECO:0000256" key="5">
    <source>
        <dbReference type="ARBA" id="ARBA00022691"/>
    </source>
</evidence>
<dbReference type="AlphaFoldDB" id="A0A2D0NA19"/>
<dbReference type="RefSeq" id="WP_099151281.1">
    <property type="nucleotide sequence ID" value="NZ_PDUD01000022.1"/>
</dbReference>
<organism evidence="7 8">
    <name type="scientific">Flavilitoribacter nigricans (strain ATCC 23147 / DSM 23189 / NBRC 102662 / NCIMB 1420 / SS-2)</name>
    <name type="common">Lewinella nigricans</name>
    <dbReference type="NCBI Taxonomy" id="1122177"/>
    <lineage>
        <taxon>Bacteria</taxon>
        <taxon>Pseudomonadati</taxon>
        <taxon>Bacteroidota</taxon>
        <taxon>Saprospiria</taxon>
        <taxon>Saprospirales</taxon>
        <taxon>Lewinellaceae</taxon>
        <taxon>Flavilitoribacter</taxon>
    </lineage>
</organism>
<dbReference type="SUPFAM" id="SSF81799">
    <property type="entry name" value="Putative methyltransferase TM0872, insert domain"/>
    <property type="match status" value="1"/>
</dbReference>
<dbReference type="InterPro" id="IPR029063">
    <property type="entry name" value="SAM-dependent_MTases_sf"/>
</dbReference>
<dbReference type="PIRSF" id="PIRSF004486">
    <property type="entry name" value="MraW"/>
    <property type="match status" value="1"/>
</dbReference>
<dbReference type="NCBIfam" id="TIGR00006">
    <property type="entry name" value="16S rRNA (cytosine(1402)-N(4))-methyltransferase RsmH"/>
    <property type="match status" value="1"/>
</dbReference>
<comment type="function">
    <text evidence="6">Specifically methylates the N4 position of cytidine in position 1402 (C1402) of 16S rRNA.</text>
</comment>
<dbReference type="Pfam" id="PF01795">
    <property type="entry name" value="Methyltransf_5"/>
    <property type="match status" value="1"/>
</dbReference>
<dbReference type="Proteomes" id="UP000223913">
    <property type="component" value="Unassembled WGS sequence"/>
</dbReference>
<name>A0A2D0NA19_FLAN2</name>
<dbReference type="PANTHER" id="PTHR11265:SF0">
    <property type="entry name" value="12S RRNA N4-METHYLCYTIDINE METHYLTRANSFERASE"/>
    <property type="match status" value="1"/>
</dbReference>
<keyword evidence="3 6" id="KW-0489">Methyltransferase</keyword>
<evidence type="ECO:0000256" key="6">
    <source>
        <dbReference type="HAMAP-Rule" id="MF_01007"/>
    </source>
</evidence>
<dbReference type="OrthoDB" id="9806637at2"/>
<dbReference type="GO" id="GO:0071424">
    <property type="term" value="F:rRNA (cytosine-N4-)-methyltransferase activity"/>
    <property type="evidence" value="ECO:0007669"/>
    <property type="project" value="UniProtKB-UniRule"/>
</dbReference>
<dbReference type="Gene3D" id="1.10.150.170">
    <property type="entry name" value="Putative methyltransferase TM0872, insert domain"/>
    <property type="match status" value="1"/>
</dbReference>
<keyword evidence="2 6" id="KW-0698">rRNA processing</keyword>
<comment type="catalytic activity">
    <reaction evidence="6">
        <text>cytidine(1402) in 16S rRNA + S-adenosyl-L-methionine = N(4)-methylcytidine(1402) in 16S rRNA + S-adenosyl-L-homocysteine + H(+)</text>
        <dbReference type="Rhea" id="RHEA:42928"/>
        <dbReference type="Rhea" id="RHEA-COMP:10286"/>
        <dbReference type="Rhea" id="RHEA-COMP:10287"/>
        <dbReference type="ChEBI" id="CHEBI:15378"/>
        <dbReference type="ChEBI" id="CHEBI:57856"/>
        <dbReference type="ChEBI" id="CHEBI:59789"/>
        <dbReference type="ChEBI" id="CHEBI:74506"/>
        <dbReference type="ChEBI" id="CHEBI:82748"/>
        <dbReference type="EC" id="2.1.1.199"/>
    </reaction>
</comment>
<evidence type="ECO:0000256" key="4">
    <source>
        <dbReference type="ARBA" id="ARBA00022679"/>
    </source>
</evidence>
<proteinExistence type="inferred from homology"/>
<dbReference type="HAMAP" id="MF_01007">
    <property type="entry name" value="16SrRNA_methyltr_H"/>
    <property type="match status" value="1"/>
</dbReference>
<evidence type="ECO:0000256" key="3">
    <source>
        <dbReference type="ARBA" id="ARBA00022603"/>
    </source>
</evidence>
<dbReference type="InterPro" id="IPR002903">
    <property type="entry name" value="RsmH"/>
</dbReference>
<comment type="caution">
    <text evidence="7">The sequence shown here is derived from an EMBL/GenBank/DDBJ whole genome shotgun (WGS) entry which is preliminary data.</text>
</comment>
<evidence type="ECO:0000313" key="8">
    <source>
        <dbReference type="Proteomes" id="UP000223913"/>
    </source>
</evidence>
<keyword evidence="6" id="KW-0963">Cytoplasm</keyword>
<evidence type="ECO:0000313" key="7">
    <source>
        <dbReference type="EMBL" id="PHN05228.1"/>
    </source>
</evidence>
<dbReference type="EC" id="2.1.1.199" evidence="6"/>
<feature type="binding site" evidence="6">
    <location>
        <begin position="32"/>
        <end position="34"/>
    </location>
    <ligand>
        <name>S-adenosyl-L-methionine</name>
        <dbReference type="ChEBI" id="CHEBI:59789"/>
    </ligand>
</feature>
<keyword evidence="8" id="KW-1185">Reference proteome</keyword>
<gene>
    <name evidence="6" type="primary">rsmH</name>
    <name evidence="7" type="ORF">CRP01_17060</name>
</gene>
<dbReference type="GO" id="GO:0005737">
    <property type="term" value="C:cytoplasm"/>
    <property type="evidence" value="ECO:0007669"/>
    <property type="project" value="UniProtKB-SubCell"/>
</dbReference>
<dbReference type="EMBL" id="PDUD01000022">
    <property type="protein sequence ID" value="PHN05228.1"/>
    <property type="molecule type" value="Genomic_DNA"/>
</dbReference>
<accession>A0A2D0NA19</accession>
<keyword evidence="5 6" id="KW-0949">S-adenosyl-L-methionine</keyword>
<feature type="binding site" evidence="6">
    <location>
        <position position="102"/>
    </location>
    <ligand>
        <name>S-adenosyl-L-methionine</name>
        <dbReference type="ChEBI" id="CHEBI:59789"/>
    </ligand>
</feature>
<sequence length="301" mass="34111">MTYHVPVMPKESIEGLAIAEAGVFVDATFGGGGHSRLILEALGDKGRLLGFDQDQDALGNVPEDERFTFVQHNFRFLRRFLKLYGIRQVDGILADLGVSSHQLDEGSRGFSYRFDHDLDMRMNQNDGSTAADVLNTYLEEDLVRIFSEYGEVRNSKTLAAGIVQARQGKSIRSVDDFLSAMDPFVRGTRWKYLSQVFQALRIEVNDEMAALEEFLEQSLEVLKPGGRLVVISYHSLEDRLVKNFLRSGNLKGEQEKDFYGNIYRPFKVITKKALLPRPEEIEVNPRARSAKLRVGEKKSEE</sequence>
<reference evidence="7 8" key="1">
    <citation type="submission" date="2017-10" db="EMBL/GenBank/DDBJ databases">
        <title>The draft genome sequence of Lewinella nigricans NBRC 102662.</title>
        <authorList>
            <person name="Wang K."/>
        </authorList>
    </citation>
    <scope>NUCLEOTIDE SEQUENCE [LARGE SCALE GENOMIC DNA]</scope>
    <source>
        <strain evidence="7 8">NBRC 102662</strain>
    </source>
</reference>
<comment type="subcellular location">
    <subcellularLocation>
        <location evidence="6">Cytoplasm</location>
    </subcellularLocation>
</comment>
<dbReference type="PANTHER" id="PTHR11265">
    <property type="entry name" value="S-ADENOSYL-METHYLTRANSFERASE MRAW"/>
    <property type="match status" value="1"/>
</dbReference>
<feature type="binding site" evidence="6">
    <location>
        <position position="52"/>
    </location>
    <ligand>
        <name>S-adenosyl-L-methionine</name>
        <dbReference type="ChEBI" id="CHEBI:59789"/>
    </ligand>
</feature>
<dbReference type="Gene3D" id="3.40.50.150">
    <property type="entry name" value="Vaccinia Virus protein VP39"/>
    <property type="match status" value="1"/>
</dbReference>
<feature type="binding site" evidence="6">
    <location>
        <position position="95"/>
    </location>
    <ligand>
        <name>S-adenosyl-L-methionine</name>
        <dbReference type="ChEBI" id="CHEBI:59789"/>
    </ligand>
</feature>
<evidence type="ECO:0000256" key="2">
    <source>
        <dbReference type="ARBA" id="ARBA00022552"/>
    </source>
</evidence>
<dbReference type="GO" id="GO:0070475">
    <property type="term" value="P:rRNA base methylation"/>
    <property type="evidence" value="ECO:0007669"/>
    <property type="project" value="UniProtKB-UniRule"/>
</dbReference>
<dbReference type="SUPFAM" id="SSF53335">
    <property type="entry name" value="S-adenosyl-L-methionine-dependent methyltransferases"/>
    <property type="match status" value="1"/>
</dbReference>
<protein>
    <recommendedName>
        <fullName evidence="6">Ribosomal RNA small subunit methyltransferase H</fullName>
        <ecNumber evidence="6">2.1.1.199</ecNumber>
    </recommendedName>
    <alternativeName>
        <fullName evidence="6">16S rRNA m(4)C1402 methyltransferase</fullName>
    </alternativeName>
    <alternativeName>
        <fullName evidence="6">rRNA (cytosine-N(4)-)-methyltransferase RsmH</fullName>
    </alternativeName>
</protein>
<dbReference type="InterPro" id="IPR023397">
    <property type="entry name" value="SAM-dep_MeTrfase_MraW_recog"/>
</dbReference>
<feature type="binding site" evidence="6">
    <location>
        <position position="74"/>
    </location>
    <ligand>
        <name>S-adenosyl-L-methionine</name>
        <dbReference type="ChEBI" id="CHEBI:59789"/>
    </ligand>
</feature>
<keyword evidence="4 6" id="KW-0808">Transferase</keyword>
<evidence type="ECO:0000256" key="1">
    <source>
        <dbReference type="ARBA" id="ARBA00010396"/>
    </source>
</evidence>